<dbReference type="InterPro" id="IPR028098">
    <property type="entry name" value="Glyco_trans_4-like_N"/>
</dbReference>
<dbReference type="Pfam" id="PF00534">
    <property type="entry name" value="Glycos_transf_1"/>
    <property type="match status" value="1"/>
</dbReference>
<comment type="caution">
    <text evidence="2">The sequence shown here is derived from an EMBL/GenBank/DDBJ whole genome shotgun (WGS) entry which is preliminary data.</text>
</comment>
<dbReference type="PANTHER" id="PTHR45947">
    <property type="entry name" value="SULFOQUINOVOSYL TRANSFERASE SQD2"/>
    <property type="match status" value="1"/>
</dbReference>
<organism evidence="2">
    <name type="scientific">candidate division WOR-3 bacterium</name>
    <dbReference type="NCBI Taxonomy" id="2052148"/>
    <lineage>
        <taxon>Bacteria</taxon>
        <taxon>Bacteria division WOR-3</taxon>
    </lineage>
</organism>
<dbReference type="Gene3D" id="3.40.50.2000">
    <property type="entry name" value="Glycogen Phosphorylase B"/>
    <property type="match status" value="2"/>
</dbReference>
<dbReference type="InterPro" id="IPR050194">
    <property type="entry name" value="Glycosyltransferase_grp1"/>
</dbReference>
<feature type="domain" description="Rhodanese" evidence="1">
    <location>
        <begin position="26"/>
        <end position="54"/>
    </location>
</feature>
<dbReference type="InterPro" id="IPR001296">
    <property type="entry name" value="Glyco_trans_1"/>
</dbReference>
<dbReference type="CDD" id="cd03801">
    <property type="entry name" value="GT4_PimA-like"/>
    <property type="match status" value="1"/>
</dbReference>
<sequence>MKILQVSDAYLPFPGGVGEHIYNLKKYLERLGHEVFVLTSGFPELREEVDTNVIRRGRVVLTPALKIFNNTQLTLTFDPGLPSFLKEFYKKNRFDVVHLHGPLAPNLPGLALHYSPYPSVATFHTAFVGFNWNKVARIFFEKDARKLRKFIFVSKTAKEAVIPPYKGDWVIIPNGVDLELFYPEEKGRFVYGKINVGFLSRHEPRKGLHILLEAFAKDRKLREDAHLVIGSSGPLTEYYKGFCEEHNIPATFLGKIPKSELPDFYRKIDIFVAPATGGESFGLILLEAMACGAPVIASNIEGYKNVVIDGENGLLFEKGDAFDLADKIKELISNENLRLKIVKNALEFVKPYHWLEVAKQIEKVYREIV</sequence>
<dbReference type="Pfam" id="PF13439">
    <property type="entry name" value="Glyco_transf_4"/>
    <property type="match status" value="1"/>
</dbReference>
<evidence type="ECO:0000313" key="2">
    <source>
        <dbReference type="EMBL" id="HGB35616.1"/>
    </source>
</evidence>
<dbReference type="PANTHER" id="PTHR45947:SF3">
    <property type="entry name" value="SULFOQUINOVOSYL TRANSFERASE SQD2"/>
    <property type="match status" value="1"/>
</dbReference>
<evidence type="ECO:0000259" key="1">
    <source>
        <dbReference type="PROSITE" id="PS50206"/>
    </source>
</evidence>
<accession>A0A7V3KMX1</accession>
<dbReference type="InterPro" id="IPR001763">
    <property type="entry name" value="Rhodanese-like_dom"/>
</dbReference>
<name>A0A7V3KMX1_UNCW3</name>
<reference evidence="2" key="1">
    <citation type="journal article" date="2020" name="mSystems">
        <title>Genome- and Community-Level Interaction Insights into Carbon Utilization and Element Cycling Functions of Hydrothermarchaeota in Hydrothermal Sediment.</title>
        <authorList>
            <person name="Zhou Z."/>
            <person name="Liu Y."/>
            <person name="Xu W."/>
            <person name="Pan J."/>
            <person name="Luo Z.H."/>
            <person name="Li M."/>
        </authorList>
    </citation>
    <scope>NUCLEOTIDE SEQUENCE [LARGE SCALE GENOMIC DNA]</scope>
    <source>
        <strain evidence="2">SpSt-754</strain>
    </source>
</reference>
<dbReference type="SUPFAM" id="SSF53756">
    <property type="entry name" value="UDP-Glycosyltransferase/glycogen phosphorylase"/>
    <property type="match status" value="1"/>
</dbReference>
<dbReference type="PROSITE" id="PS50206">
    <property type="entry name" value="RHODANESE_3"/>
    <property type="match status" value="1"/>
</dbReference>
<dbReference type="EMBL" id="DTGD01000070">
    <property type="protein sequence ID" value="HGB35616.1"/>
    <property type="molecule type" value="Genomic_DNA"/>
</dbReference>
<gene>
    <name evidence="2" type="ORF">ENV38_01750</name>
</gene>
<keyword evidence="2" id="KW-0808">Transferase</keyword>
<dbReference type="AlphaFoldDB" id="A0A7V3KMX1"/>
<proteinExistence type="predicted"/>
<dbReference type="GO" id="GO:0016757">
    <property type="term" value="F:glycosyltransferase activity"/>
    <property type="evidence" value="ECO:0007669"/>
    <property type="project" value="InterPro"/>
</dbReference>
<protein>
    <submittedName>
        <fullName evidence="2">Glycosyltransferase family 1 protein</fullName>
    </submittedName>
</protein>